<sequence length="105" mass="11559">MHIIALPLATPSKPVHGRLTEHLAYYHFVTPPDTTHTIPWTKRIVAKASDIWAGFVKAPEDDCKARMCLDPCTQGSLHARVLCTSPKLTLMSVMCSEDPSCTANI</sequence>
<keyword evidence="2" id="KW-1185">Reference proteome</keyword>
<accession>A0A1M2VYZ0</accession>
<dbReference type="AlphaFoldDB" id="A0A1M2VYZ0"/>
<evidence type="ECO:0000313" key="2">
    <source>
        <dbReference type="Proteomes" id="UP000184267"/>
    </source>
</evidence>
<protein>
    <submittedName>
        <fullName evidence="1">Uncharacterized protein</fullName>
    </submittedName>
</protein>
<dbReference type="Proteomes" id="UP000184267">
    <property type="component" value="Unassembled WGS sequence"/>
</dbReference>
<proteinExistence type="predicted"/>
<evidence type="ECO:0000313" key="1">
    <source>
        <dbReference type="EMBL" id="OJT12831.1"/>
    </source>
</evidence>
<gene>
    <name evidence="1" type="ORF">TRAPUB_10666</name>
</gene>
<reference evidence="1 2" key="1">
    <citation type="submission" date="2016-10" db="EMBL/GenBank/DDBJ databases">
        <title>Genome sequence of the basidiomycete white-rot fungus Trametes pubescens.</title>
        <authorList>
            <person name="Makela M.R."/>
            <person name="Granchi Z."/>
            <person name="Peng M."/>
            <person name="De Vries R.P."/>
            <person name="Grigoriev I."/>
            <person name="Riley R."/>
            <person name="Hilden K."/>
        </authorList>
    </citation>
    <scope>NUCLEOTIDE SEQUENCE [LARGE SCALE GENOMIC DNA]</scope>
    <source>
        <strain evidence="1 2">FBCC735</strain>
    </source>
</reference>
<name>A0A1M2VYZ0_TRAPU</name>
<comment type="caution">
    <text evidence="1">The sequence shown here is derived from an EMBL/GenBank/DDBJ whole genome shotgun (WGS) entry which is preliminary data.</text>
</comment>
<organism evidence="1 2">
    <name type="scientific">Trametes pubescens</name>
    <name type="common">White-rot fungus</name>
    <dbReference type="NCBI Taxonomy" id="154538"/>
    <lineage>
        <taxon>Eukaryota</taxon>
        <taxon>Fungi</taxon>
        <taxon>Dikarya</taxon>
        <taxon>Basidiomycota</taxon>
        <taxon>Agaricomycotina</taxon>
        <taxon>Agaricomycetes</taxon>
        <taxon>Polyporales</taxon>
        <taxon>Polyporaceae</taxon>
        <taxon>Trametes</taxon>
    </lineage>
</organism>
<dbReference type="EMBL" id="MNAD01000447">
    <property type="protein sequence ID" value="OJT12831.1"/>
    <property type="molecule type" value="Genomic_DNA"/>
</dbReference>
<dbReference type="STRING" id="154538.A0A1M2VYZ0"/>
<dbReference type="OrthoDB" id="5562676at2759"/>